<dbReference type="InterPro" id="IPR050469">
    <property type="entry name" value="Diguanylate_Cyclase"/>
</dbReference>
<keyword evidence="1" id="KW-0472">Membrane</keyword>
<proteinExistence type="predicted"/>
<dbReference type="InterPro" id="IPR043128">
    <property type="entry name" value="Rev_trsase/Diguanyl_cyclase"/>
</dbReference>
<dbReference type="NCBIfam" id="TIGR00254">
    <property type="entry name" value="GGDEF"/>
    <property type="match status" value="1"/>
</dbReference>
<feature type="transmembrane region" description="Helical" evidence="1">
    <location>
        <begin position="6"/>
        <end position="24"/>
    </location>
</feature>
<keyword evidence="1" id="KW-0812">Transmembrane</keyword>
<evidence type="ECO:0000313" key="3">
    <source>
        <dbReference type="EMBL" id="SDC35607.1"/>
    </source>
</evidence>
<sequence>MTYSIIGLLAIAIHLILNYEVFRPQNKKDGSEVKRSFRNFMLAVFAYYVTDALWGVFNDLQAVKLLYADTVVYYVAMASSVLLWTRYVILYLEEKSVFGTFLIHAGRAIFWFQIAGLIVNLFWPVYFTFDEAGAYHAGGIRYVALILQILMFLLTSAQTLYIAGKTTGTKKRRFQTVGFFGIIMIVTITAQYFYPLLPLYALGYLLGCCLIHKFVVEDERKEYLQKLEELLQIQQQQEVEIGSAKQLAYKDPLTGVKNKRACEDYEAELDAKIKEGQIREFAVVSLDVNGLKMTNDTYGHKAGDELLISACRIICRHFSHSPVFRFGGDEFEVILQGQDYENRHAIAAAFNREAEQNLAEGKAVVSLGMADFIPGQDADVDTVFERADAEMYVRKNVLMRMGAGGR</sequence>
<evidence type="ECO:0000313" key="4">
    <source>
        <dbReference type="Proteomes" id="UP000198943"/>
    </source>
</evidence>
<keyword evidence="4" id="KW-1185">Reference proteome</keyword>
<reference evidence="4" key="1">
    <citation type="submission" date="2016-10" db="EMBL/GenBank/DDBJ databases">
        <authorList>
            <person name="Varghese N."/>
            <person name="Submissions S."/>
        </authorList>
    </citation>
    <scope>NUCLEOTIDE SEQUENCE [LARGE SCALE GENOMIC DNA]</scope>
    <source>
        <strain evidence="4">DSM 11005</strain>
    </source>
</reference>
<dbReference type="AlphaFoldDB" id="A0A1G6KXB8"/>
<keyword evidence="1" id="KW-1133">Transmembrane helix</keyword>
<dbReference type="InterPro" id="IPR000160">
    <property type="entry name" value="GGDEF_dom"/>
</dbReference>
<feature type="transmembrane region" description="Helical" evidence="1">
    <location>
        <begin position="109"/>
        <end position="127"/>
    </location>
</feature>
<feature type="transmembrane region" description="Helical" evidence="1">
    <location>
        <begin position="199"/>
        <end position="216"/>
    </location>
</feature>
<dbReference type="Proteomes" id="UP000198943">
    <property type="component" value="Unassembled WGS sequence"/>
</dbReference>
<evidence type="ECO:0000259" key="2">
    <source>
        <dbReference type="PROSITE" id="PS50887"/>
    </source>
</evidence>
<dbReference type="RefSeq" id="WP_093730079.1">
    <property type="nucleotide sequence ID" value="NZ_FMYW01000005.1"/>
</dbReference>
<feature type="transmembrane region" description="Helical" evidence="1">
    <location>
        <begin position="71"/>
        <end position="89"/>
    </location>
</feature>
<dbReference type="Gene3D" id="3.30.70.270">
    <property type="match status" value="1"/>
</dbReference>
<feature type="transmembrane region" description="Helical" evidence="1">
    <location>
        <begin position="174"/>
        <end position="193"/>
    </location>
</feature>
<dbReference type="GO" id="GO:0052621">
    <property type="term" value="F:diguanylate cyclase activity"/>
    <property type="evidence" value="ECO:0007669"/>
    <property type="project" value="TreeGrafter"/>
</dbReference>
<feature type="transmembrane region" description="Helical" evidence="1">
    <location>
        <begin position="36"/>
        <end position="56"/>
    </location>
</feature>
<name>A0A1G6KXB8_9FIRM</name>
<gene>
    <name evidence="3" type="ORF">SAMN04487864_105155</name>
</gene>
<dbReference type="OrthoDB" id="9804955at2"/>
<organism evidence="3 4">
    <name type="scientific">Succiniclasticum ruminis</name>
    <dbReference type="NCBI Taxonomy" id="40841"/>
    <lineage>
        <taxon>Bacteria</taxon>
        <taxon>Bacillati</taxon>
        <taxon>Bacillota</taxon>
        <taxon>Negativicutes</taxon>
        <taxon>Acidaminococcales</taxon>
        <taxon>Acidaminococcaceae</taxon>
        <taxon>Succiniclasticum</taxon>
    </lineage>
</organism>
<dbReference type="Pfam" id="PF00990">
    <property type="entry name" value="GGDEF"/>
    <property type="match status" value="1"/>
</dbReference>
<dbReference type="SMART" id="SM00267">
    <property type="entry name" value="GGDEF"/>
    <property type="match status" value="1"/>
</dbReference>
<dbReference type="PANTHER" id="PTHR45138">
    <property type="entry name" value="REGULATORY COMPONENTS OF SENSORY TRANSDUCTION SYSTEM"/>
    <property type="match status" value="1"/>
</dbReference>
<dbReference type="InterPro" id="IPR029787">
    <property type="entry name" value="Nucleotide_cyclase"/>
</dbReference>
<dbReference type="PANTHER" id="PTHR45138:SF9">
    <property type="entry name" value="DIGUANYLATE CYCLASE DGCM-RELATED"/>
    <property type="match status" value="1"/>
</dbReference>
<dbReference type="EMBL" id="FMYW01000005">
    <property type="protein sequence ID" value="SDC35607.1"/>
    <property type="molecule type" value="Genomic_DNA"/>
</dbReference>
<dbReference type="CDD" id="cd01949">
    <property type="entry name" value="GGDEF"/>
    <property type="match status" value="1"/>
</dbReference>
<dbReference type="SUPFAM" id="SSF55073">
    <property type="entry name" value="Nucleotide cyclase"/>
    <property type="match status" value="1"/>
</dbReference>
<evidence type="ECO:0000256" key="1">
    <source>
        <dbReference type="SAM" id="Phobius"/>
    </source>
</evidence>
<dbReference type="PROSITE" id="PS50887">
    <property type="entry name" value="GGDEF"/>
    <property type="match status" value="1"/>
</dbReference>
<feature type="domain" description="GGDEF" evidence="2">
    <location>
        <begin position="279"/>
        <end position="406"/>
    </location>
</feature>
<accession>A0A1G6KXB8</accession>
<protein>
    <submittedName>
        <fullName evidence="3">Diguanylate cyclase (GGDEF) domain-containing protein</fullName>
    </submittedName>
</protein>
<feature type="transmembrane region" description="Helical" evidence="1">
    <location>
        <begin position="139"/>
        <end position="162"/>
    </location>
</feature>